<keyword evidence="3" id="KW-1185">Reference proteome</keyword>
<reference evidence="3" key="1">
    <citation type="submission" date="2014-09" db="EMBL/GenBank/DDBJ databases">
        <authorList>
            <person name="Sharma Rahul"/>
            <person name="Thines Marco"/>
        </authorList>
    </citation>
    <scope>NUCLEOTIDE SEQUENCE [LARGE SCALE GENOMIC DNA]</scope>
</reference>
<evidence type="ECO:0000259" key="1">
    <source>
        <dbReference type="Pfam" id="PF03732"/>
    </source>
</evidence>
<dbReference type="GeneID" id="36396516"/>
<dbReference type="InterPro" id="IPR005162">
    <property type="entry name" value="Retrotrans_gag_dom"/>
</dbReference>
<dbReference type="RefSeq" id="XP_024581511.1">
    <property type="nucleotide sequence ID" value="XM_024715854.1"/>
</dbReference>
<accession>A0A0P1AT15</accession>
<dbReference type="EMBL" id="CCYD01001551">
    <property type="protein sequence ID" value="CEG45142.1"/>
    <property type="molecule type" value="Genomic_DNA"/>
</dbReference>
<name>A0A0P1AT15_PLAHL</name>
<dbReference type="Pfam" id="PF03732">
    <property type="entry name" value="Retrotrans_gag"/>
    <property type="match status" value="1"/>
</dbReference>
<protein>
    <submittedName>
        <fullName evidence="2">Retrotransposon gag domain</fullName>
    </submittedName>
</protein>
<sequence length="245" mass="27577">MAMASAMLQNEQQRAALAISKLGGRAREWALTCGASVEAPFPTWKQLKRQLLRMFSPPNQVYCVTTRFLAARQGKKEYVDFVQELRTLIAEMAADVTKCRGGGAKRSLKINHAELCDQCQQQQIKNRNQQISQTSLFQQAACTGRPRRQLRRPQKFTERHIHSYHDISSCNHVPLAYPNDRHVFLDCCTGLGMGKHDLTIAGANVLKSSGSRKCESWSFYSGGLAHLATNSRLVDLPHNQRHDLV</sequence>
<proteinExistence type="predicted"/>
<evidence type="ECO:0000313" key="2">
    <source>
        <dbReference type="EMBL" id="CEG45142.1"/>
    </source>
</evidence>
<dbReference type="Proteomes" id="UP000054928">
    <property type="component" value="Unassembled WGS sequence"/>
</dbReference>
<feature type="domain" description="Retrotransposon gag" evidence="1">
    <location>
        <begin position="17"/>
        <end position="94"/>
    </location>
</feature>
<dbReference type="STRING" id="4781.A0A0P1AT15"/>
<evidence type="ECO:0000313" key="3">
    <source>
        <dbReference type="Proteomes" id="UP000054928"/>
    </source>
</evidence>
<dbReference type="OrthoDB" id="119918at2759"/>
<organism evidence="2 3">
    <name type="scientific">Plasmopara halstedii</name>
    <name type="common">Downy mildew of sunflower</name>
    <dbReference type="NCBI Taxonomy" id="4781"/>
    <lineage>
        <taxon>Eukaryota</taxon>
        <taxon>Sar</taxon>
        <taxon>Stramenopiles</taxon>
        <taxon>Oomycota</taxon>
        <taxon>Peronosporomycetes</taxon>
        <taxon>Peronosporales</taxon>
        <taxon>Peronosporaceae</taxon>
        <taxon>Plasmopara</taxon>
    </lineage>
</organism>
<dbReference type="AlphaFoldDB" id="A0A0P1AT15"/>